<comment type="caution">
    <text evidence="2">The sequence shown here is derived from an EMBL/GenBank/DDBJ whole genome shotgun (WGS) entry which is preliminary data.</text>
</comment>
<dbReference type="AlphaFoldDB" id="A0AAD7SRD6"/>
<name>A0AAD7SRD6_9TELE</name>
<evidence type="ECO:0000313" key="2">
    <source>
        <dbReference type="EMBL" id="KAJ8407434.1"/>
    </source>
</evidence>
<evidence type="ECO:0000256" key="1">
    <source>
        <dbReference type="SAM" id="MobiDB-lite"/>
    </source>
</evidence>
<proteinExistence type="predicted"/>
<evidence type="ECO:0000313" key="3">
    <source>
        <dbReference type="Proteomes" id="UP001221898"/>
    </source>
</evidence>
<organism evidence="2 3">
    <name type="scientific">Aldrovandia affinis</name>
    <dbReference type="NCBI Taxonomy" id="143900"/>
    <lineage>
        <taxon>Eukaryota</taxon>
        <taxon>Metazoa</taxon>
        <taxon>Chordata</taxon>
        <taxon>Craniata</taxon>
        <taxon>Vertebrata</taxon>
        <taxon>Euteleostomi</taxon>
        <taxon>Actinopterygii</taxon>
        <taxon>Neopterygii</taxon>
        <taxon>Teleostei</taxon>
        <taxon>Notacanthiformes</taxon>
        <taxon>Halosauridae</taxon>
        <taxon>Aldrovandia</taxon>
    </lineage>
</organism>
<dbReference type="Proteomes" id="UP001221898">
    <property type="component" value="Unassembled WGS sequence"/>
</dbReference>
<sequence>MYCSAVHGQQREPPRMRRSQGRRLFGMIPLQRICAAVPPGLTATLTMETRDSPLRILSAIISLPRRPRRAHRRLQRGAVSRLQQSSRPSCCSTQQHPPPLSPETSHSP</sequence>
<gene>
    <name evidence="2" type="ORF">AAFF_G00272910</name>
</gene>
<protein>
    <submittedName>
        <fullName evidence="2">Uncharacterized protein</fullName>
    </submittedName>
</protein>
<feature type="compositionally biased region" description="Basic residues" evidence="1">
    <location>
        <begin position="66"/>
        <end position="75"/>
    </location>
</feature>
<feature type="compositionally biased region" description="Polar residues" evidence="1">
    <location>
        <begin position="81"/>
        <end position="95"/>
    </location>
</feature>
<accession>A0AAD7SRD6</accession>
<keyword evidence="3" id="KW-1185">Reference proteome</keyword>
<reference evidence="2" key="1">
    <citation type="journal article" date="2023" name="Science">
        <title>Genome structures resolve the early diversification of teleost fishes.</title>
        <authorList>
            <person name="Parey E."/>
            <person name="Louis A."/>
            <person name="Montfort J."/>
            <person name="Bouchez O."/>
            <person name="Roques C."/>
            <person name="Iampietro C."/>
            <person name="Lluch J."/>
            <person name="Castinel A."/>
            <person name="Donnadieu C."/>
            <person name="Desvignes T."/>
            <person name="Floi Bucao C."/>
            <person name="Jouanno E."/>
            <person name="Wen M."/>
            <person name="Mejri S."/>
            <person name="Dirks R."/>
            <person name="Jansen H."/>
            <person name="Henkel C."/>
            <person name="Chen W.J."/>
            <person name="Zahm M."/>
            <person name="Cabau C."/>
            <person name="Klopp C."/>
            <person name="Thompson A.W."/>
            <person name="Robinson-Rechavi M."/>
            <person name="Braasch I."/>
            <person name="Lecointre G."/>
            <person name="Bobe J."/>
            <person name="Postlethwait J.H."/>
            <person name="Berthelot C."/>
            <person name="Roest Crollius H."/>
            <person name="Guiguen Y."/>
        </authorList>
    </citation>
    <scope>NUCLEOTIDE SEQUENCE</scope>
    <source>
        <strain evidence="2">NC1722</strain>
    </source>
</reference>
<feature type="region of interest" description="Disordered" evidence="1">
    <location>
        <begin position="66"/>
        <end position="108"/>
    </location>
</feature>
<dbReference type="EMBL" id="JAINUG010000038">
    <property type="protein sequence ID" value="KAJ8407434.1"/>
    <property type="molecule type" value="Genomic_DNA"/>
</dbReference>